<dbReference type="InterPro" id="IPR026046">
    <property type="entry name" value="UBIAD1"/>
</dbReference>
<dbReference type="HOGENOM" id="CLU_043611_3_0_11"/>
<keyword evidence="3" id="KW-0474">Menaquinone biosynthesis</keyword>
<feature type="transmembrane region" description="Helical" evidence="8">
    <location>
        <begin position="277"/>
        <end position="298"/>
    </location>
</feature>
<feature type="transmembrane region" description="Helical" evidence="8">
    <location>
        <begin position="245"/>
        <end position="265"/>
    </location>
</feature>
<evidence type="ECO:0000313" key="10">
    <source>
        <dbReference type="Proteomes" id="UP000031121"/>
    </source>
</evidence>
<evidence type="ECO:0000256" key="7">
    <source>
        <dbReference type="ARBA" id="ARBA00023136"/>
    </source>
</evidence>
<dbReference type="PANTHER" id="PTHR13929">
    <property type="entry name" value="1,4-DIHYDROXY-2-NAPHTHOATE OCTAPRENYLTRANSFERASE"/>
    <property type="match status" value="1"/>
</dbReference>
<comment type="subcellular location">
    <subcellularLocation>
        <location evidence="1">Membrane</location>
        <topology evidence="1">Multi-pass membrane protein</topology>
    </subcellularLocation>
</comment>
<dbReference type="Proteomes" id="UP000031121">
    <property type="component" value="Chromosome"/>
</dbReference>
<dbReference type="Pfam" id="PF01040">
    <property type="entry name" value="UbiA"/>
    <property type="match status" value="1"/>
</dbReference>
<feature type="transmembrane region" description="Helical" evidence="8">
    <location>
        <begin position="117"/>
        <end position="135"/>
    </location>
</feature>
<dbReference type="GO" id="GO:0004659">
    <property type="term" value="F:prenyltransferase activity"/>
    <property type="evidence" value="ECO:0007669"/>
    <property type="project" value="InterPro"/>
</dbReference>
<dbReference type="PANTHER" id="PTHR13929:SF0">
    <property type="entry name" value="UBIA PRENYLTRANSFERASE DOMAIN-CONTAINING PROTEIN 1"/>
    <property type="match status" value="1"/>
</dbReference>
<evidence type="ECO:0000256" key="1">
    <source>
        <dbReference type="ARBA" id="ARBA00004141"/>
    </source>
</evidence>
<evidence type="ECO:0000256" key="8">
    <source>
        <dbReference type="SAM" id="Phobius"/>
    </source>
</evidence>
<proteinExistence type="predicted"/>
<dbReference type="InterPro" id="IPR000537">
    <property type="entry name" value="UbiA_prenyltransferase"/>
</dbReference>
<dbReference type="GO" id="GO:0042371">
    <property type="term" value="P:vitamin K biosynthetic process"/>
    <property type="evidence" value="ECO:0007669"/>
    <property type="project" value="TreeGrafter"/>
</dbReference>
<comment type="pathway">
    <text evidence="2">Quinol/quinone metabolism; menaquinone biosynthesis.</text>
</comment>
<dbReference type="PIRSF" id="PIRSF005355">
    <property type="entry name" value="UBIAD1"/>
    <property type="match status" value="1"/>
</dbReference>
<keyword evidence="5 8" id="KW-0812">Transmembrane</keyword>
<dbReference type="STRING" id="1531429.JI75_04165"/>
<gene>
    <name evidence="9" type="ORF">JI75_04165</name>
</gene>
<feature type="transmembrane region" description="Helical" evidence="8">
    <location>
        <begin position="219"/>
        <end position="239"/>
    </location>
</feature>
<evidence type="ECO:0000256" key="3">
    <source>
        <dbReference type="ARBA" id="ARBA00022428"/>
    </source>
</evidence>
<feature type="transmembrane region" description="Helical" evidence="8">
    <location>
        <begin position="172"/>
        <end position="189"/>
    </location>
</feature>
<keyword evidence="7 8" id="KW-0472">Membrane</keyword>
<evidence type="ECO:0000256" key="5">
    <source>
        <dbReference type="ARBA" id="ARBA00022692"/>
    </source>
</evidence>
<dbReference type="EMBL" id="CP009302">
    <property type="protein sequence ID" value="AJC11984.1"/>
    <property type="molecule type" value="Genomic_DNA"/>
</dbReference>
<feature type="transmembrane region" description="Helical" evidence="8">
    <location>
        <begin position="147"/>
        <end position="166"/>
    </location>
</feature>
<feature type="transmembrane region" description="Helical" evidence="8">
    <location>
        <begin position="39"/>
        <end position="58"/>
    </location>
</feature>
<keyword evidence="6 8" id="KW-1133">Transmembrane helix</keyword>
<dbReference type="Gene3D" id="1.10.357.140">
    <property type="entry name" value="UbiA prenyltransferase"/>
    <property type="match status" value="1"/>
</dbReference>
<dbReference type="UniPathway" id="UPA00079"/>
<dbReference type="KEGG" id="cbac:JI75_04165"/>
<reference evidence="10" key="1">
    <citation type="submission" date="2014-08" db="EMBL/GenBank/DDBJ databases">
        <title>Coriobacteriaceae sp. complete genome.</title>
        <authorList>
            <person name="Looft T."/>
            <person name="Bayles D.O."/>
            <person name="Stanton T.B."/>
        </authorList>
    </citation>
    <scope>NUCLEOTIDE SEQUENCE [LARGE SCALE GENOMIC DNA]</scope>
    <source>
        <strain evidence="10">68-1-3</strain>
    </source>
</reference>
<dbReference type="GO" id="GO:0016020">
    <property type="term" value="C:membrane"/>
    <property type="evidence" value="ECO:0007669"/>
    <property type="project" value="UniProtKB-SubCell"/>
</dbReference>
<dbReference type="InterPro" id="IPR044878">
    <property type="entry name" value="UbiA_sf"/>
</dbReference>
<reference evidence="9 10" key="2">
    <citation type="journal article" date="2015" name="Genome Announc.">
        <title>Complete Genome Sequence of Coriobacteriaceae Strain 68-1-3, a Novel Mucus-Degrading Isolate from the Swine Intestinal Tract.</title>
        <authorList>
            <person name="Looft T."/>
            <person name="Bayles D.O."/>
            <person name="Alt D.P."/>
            <person name="Stanton T.B."/>
        </authorList>
    </citation>
    <scope>NUCLEOTIDE SEQUENCE [LARGE SCALE GENOMIC DNA]</scope>
    <source>
        <strain evidence="9 10">68-1-3</strain>
    </source>
</reference>
<evidence type="ECO:0000313" key="9">
    <source>
        <dbReference type="EMBL" id="AJC11984.1"/>
    </source>
</evidence>
<sequence length="302" mass="32085">MTAKMALELAAPHTWPAAILPTLAAVCMAATRVESLSVSLSLAMLAIVVLFQSAANTFNDYYDCIKGTDSEDDYVDPSDSVLVYNDVDPRCALRLAVGFVAAAFALGIYVIVQAGLFPLLIGVIGAFFVVVYSAGKTPLSYLPLGEAVSGVVMGALVPFAVVQALTGSVEPLVLVWSAPLALLVGLIMFTNNISDIERDVPAQRRTLAIALGRERARSLYHALAVASVVAMLAVLAVWFPKGLIVMPFMVLGSLPLFQALFRNPLTPERRLQSMPQILTVNIVLGAFYSAAILLSASVDLSL</sequence>
<dbReference type="AlphaFoldDB" id="A0A0A8B3Q0"/>
<dbReference type="GO" id="GO:0009234">
    <property type="term" value="P:menaquinone biosynthetic process"/>
    <property type="evidence" value="ECO:0007669"/>
    <property type="project" value="UniProtKB-UniPathway"/>
</dbReference>
<keyword evidence="10" id="KW-1185">Reference proteome</keyword>
<name>A0A0A8B3Q0_9ACTN</name>
<evidence type="ECO:0000256" key="6">
    <source>
        <dbReference type="ARBA" id="ARBA00022989"/>
    </source>
</evidence>
<feature type="transmembrane region" description="Helical" evidence="8">
    <location>
        <begin position="92"/>
        <end position="111"/>
    </location>
</feature>
<protein>
    <submittedName>
        <fullName evidence="9">Prenyltransferase UbiA</fullName>
    </submittedName>
</protein>
<dbReference type="CDD" id="cd13962">
    <property type="entry name" value="PT_UbiA_UBIAD1"/>
    <property type="match status" value="1"/>
</dbReference>
<organism evidence="9 10">
    <name type="scientific">Berryella intestinalis</name>
    <dbReference type="NCBI Taxonomy" id="1531429"/>
    <lineage>
        <taxon>Bacteria</taxon>
        <taxon>Bacillati</taxon>
        <taxon>Actinomycetota</taxon>
        <taxon>Coriobacteriia</taxon>
        <taxon>Eggerthellales</taxon>
        <taxon>Eggerthellaceae</taxon>
        <taxon>Berryella</taxon>
    </lineage>
</organism>
<evidence type="ECO:0000256" key="4">
    <source>
        <dbReference type="ARBA" id="ARBA00022679"/>
    </source>
</evidence>
<evidence type="ECO:0000256" key="2">
    <source>
        <dbReference type="ARBA" id="ARBA00004863"/>
    </source>
</evidence>
<keyword evidence="4 9" id="KW-0808">Transferase</keyword>
<accession>A0A0A8B3Q0</accession>